<dbReference type="KEGG" id="pbi:103064380"/>
<proteinExistence type="predicted"/>
<dbReference type="Proteomes" id="UP000695026">
    <property type="component" value="Unplaced"/>
</dbReference>
<feature type="non-terminal residue" evidence="2">
    <location>
        <position position="1"/>
    </location>
</feature>
<dbReference type="PANTHER" id="PTHR12044">
    <property type="entry name" value="BCL2 INTERACTING MEDIATOR OF CELL DEATH"/>
    <property type="match status" value="1"/>
</dbReference>
<dbReference type="GO" id="GO:0007127">
    <property type="term" value="P:meiosis I"/>
    <property type="evidence" value="ECO:0007669"/>
    <property type="project" value="TreeGrafter"/>
</dbReference>
<dbReference type="OrthoDB" id="10015792at2759"/>
<evidence type="ECO:0000313" key="1">
    <source>
        <dbReference type="Proteomes" id="UP000695026"/>
    </source>
</evidence>
<reference evidence="2" key="1">
    <citation type="submission" date="2025-08" db="UniProtKB">
        <authorList>
            <consortium name="RefSeq"/>
        </authorList>
    </citation>
    <scope>IDENTIFICATION</scope>
    <source>
        <tissue evidence="2">Liver</tissue>
    </source>
</reference>
<dbReference type="CTD" id="150365"/>
<dbReference type="OMA" id="HEAECAN"/>
<dbReference type="InterPro" id="IPR052133">
    <property type="entry name" value="Immune_Signaling-Apoptosis_Reg"/>
</dbReference>
<keyword evidence="1" id="KW-1185">Reference proteome</keyword>
<accession>A0A9F2WCX0</accession>
<dbReference type="GeneID" id="103064380"/>
<protein>
    <submittedName>
        <fullName evidence="2">Meiosis inhibitor protein 1</fullName>
    </submittedName>
</protein>
<evidence type="ECO:0000313" key="2">
    <source>
        <dbReference type="RefSeq" id="XP_007435750.1"/>
    </source>
</evidence>
<gene>
    <name evidence="2" type="primary">MEI1</name>
</gene>
<name>A0A9F2WCX0_PYTBI</name>
<dbReference type="AlphaFoldDB" id="A0A9F2WCX0"/>
<sequence length="589" mass="67108">QEISALLWNTLPELNFSAVESLRLLSETPDPLCLNETLRNQQYSLLFLFYLAFSHEDRFVPETELFSAISSFLLSVEDQGDCPPPYIVKAILYLLAICQHKSKALDLASLSAIRKILDVISDFSLVYVHHPLVLKFFLQYPDLMGRFGHCILQLWFSCEDFSKIEYEDAATKGSVGFPDSSNNFNSLLCMLKDNPSAILVLLDLVCFGTNEVAHKVLISLKTFLRITEDIHICNLLRSQFLQILQQLLVENNSSISQVCQNLPLLLNLLFLVQLRYATERELDNTDLRLLRLVINLSGKCSPTDSEILQPSLNFLYWSLQQTIPSSQQIVVALLLSNTSLLELLEKVLHCTWMATSFSEPVFSSSIESLLCSAWLLTASLLTQQNIYSTEFTVQSAGEQEKELPWSKENASLYPLAMWHVLSLVARLQNLLVQKDILLSQTVIGCLEVLLGYLHMKNQSTACHIASHPWNKFLLITLLDGNENSFLNSEILRLIGLFMKYQDIRTISESEISHILEEAARANLLELPTDTINALRLFLLQLQNVKNQVDSSKKAVIQTLLENLPPISRHQWTHQGIVYLFWRMRMEILE</sequence>
<organism evidence="1 2">
    <name type="scientific">Python bivittatus</name>
    <name type="common">Burmese python</name>
    <name type="synonym">Python molurus bivittatus</name>
    <dbReference type="NCBI Taxonomy" id="176946"/>
    <lineage>
        <taxon>Eukaryota</taxon>
        <taxon>Metazoa</taxon>
        <taxon>Chordata</taxon>
        <taxon>Craniata</taxon>
        <taxon>Vertebrata</taxon>
        <taxon>Euteleostomi</taxon>
        <taxon>Lepidosauria</taxon>
        <taxon>Squamata</taxon>
        <taxon>Bifurcata</taxon>
        <taxon>Unidentata</taxon>
        <taxon>Episquamata</taxon>
        <taxon>Toxicofera</taxon>
        <taxon>Serpentes</taxon>
        <taxon>Henophidia</taxon>
        <taxon>Pythonidae</taxon>
        <taxon>Python</taxon>
    </lineage>
</organism>
<dbReference type="PANTHER" id="PTHR12044:SF14">
    <property type="entry name" value="MEIOTIC DOUBLE-STRANDED BREAK FORMATION PROTEIN 1"/>
    <property type="match status" value="1"/>
</dbReference>
<dbReference type="RefSeq" id="XP_007435750.1">
    <property type="nucleotide sequence ID" value="XM_007435688.1"/>
</dbReference>